<dbReference type="PANTHER" id="PTHR36454:SF1">
    <property type="entry name" value="DUF1015 DOMAIN-CONTAINING PROTEIN"/>
    <property type="match status" value="1"/>
</dbReference>
<dbReference type="InterPro" id="IPR008323">
    <property type="entry name" value="UCP033563"/>
</dbReference>
<comment type="caution">
    <text evidence="1">The sequence shown here is derived from an EMBL/GenBank/DDBJ whole genome shotgun (WGS) entry which is preliminary data.</text>
</comment>
<gene>
    <name evidence="1" type="ORF">S01H4_37630</name>
</gene>
<accession>X1C349</accession>
<dbReference type="PANTHER" id="PTHR36454">
    <property type="entry name" value="LMO2823 PROTEIN"/>
    <property type="match status" value="1"/>
</dbReference>
<dbReference type="AlphaFoldDB" id="X1C349"/>
<proteinExistence type="predicted"/>
<organism evidence="1">
    <name type="scientific">marine sediment metagenome</name>
    <dbReference type="NCBI Taxonomy" id="412755"/>
    <lineage>
        <taxon>unclassified sequences</taxon>
        <taxon>metagenomes</taxon>
        <taxon>ecological metagenomes</taxon>
    </lineage>
</organism>
<name>X1C349_9ZZZZ</name>
<reference evidence="1" key="1">
    <citation type="journal article" date="2014" name="Front. Microbiol.">
        <title>High frequency of phylogenetically diverse reductive dehalogenase-homologous genes in deep subseafloor sedimentary metagenomes.</title>
        <authorList>
            <person name="Kawai M."/>
            <person name="Futagami T."/>
            <person name="Toyoda A."/>
            <person name="Takaki Y."/>
            <person name="Nishi S."/>
            <person name="Hori S."/>
            <person name="Arai W."/>
            <person name="Tsubouchi T."/>
            <person name="Morono Y."/>
            <person name="Uchiyama I."/>
            <person name="Ito T."/>
            <person name="Fujiyama A."/>
            <person name="Inagaki F."/>
            <person name="Takami H."/>
        </authorList>
    </citation>
    <scope>NUCLEOTIDE SEQUENCE</scope>
    <source>
        <strain evidence="1">Expedition CK06-06</strain>
    </source>
</reference>
<protein>
    <recommendedName>
        <fullName evidence="2">DUF1015 domain-containing protein</fullName>
    </recommendedName>
</protein>
<evidence type="ECO:0000313" key="1">
    <source>
        <dbReference type="EMBL" id="GAH01747.1"/>
    </source>
</evidence>
<dbReference type="Pfam" id="PF06245">
    <property type="entry name" value="DUF1015"/>
    <property type="match status" value="1"/>
</dbReference>
<feature type="non-terminal residue" evidence="1">
    <location>
        <position position="256"/>
    </location>
</feature>
<dbReference type="EMBL" id="BART01020235">
    <property type="protein sequence ID" value="GAH01747.1"/>
    <property type="molecule type" value="Genomic_DNA"/>
</dbReference>
<evidence type="ECO:0008006" key="2">
    <source>
        <dbReference type="Google" id="ProtNLM"/>
    </source>
</evidence>
<sequence length="256" mass="29871">MVDILPLNGLFYNENKIRNISNVISPPYDVISPPLEKMLYNLDPYNIINLILPKGSNKEKYKNSNKILNNWIENNILKFDSKKCFYIFEENFYMGSKRKKILGFVGLTKTEPYSKLKIIPHEQTILKLKQDRLNLLASCGTNFGLVYTLYNDNQNKILDIFKNTVQKKPFMDTLAGYDSSMNFKLWRISNISDIEEIKKIMRDKKLIIADGHHRYETSLAYKEECDSLKNKGNQSLSNPEDFILTLYIESSQKDIL</sequence>